<dbReference type="Pfam" id="PF00639">
    <property type="entry name" value="Rotamase"/>
    <property type="match status" value="1"/>
</dbReference>
<name>A0A7J7G009_CAMSI</name>
<evidence type="ECO:0000256" key="5">
    <source>
        <dbReference type="PROSITE-ProRule" id="PRU00278"/>
    </source>
</evidence>
<evidence type="ECO:0000313" key="8">
    <source>
        <dbReference type="EMBL" id="KAF5934012.1"/>
    </source>
</evidence>
<dbReference type="PANTHER" id="PTHR45995">
    <property type="match status" value="1"/>
</dbReference>
<dbReference type="InterPro" id="IPR046357">
    <property type="entry name" value="PPIase_dom_sf"/>
</dbReference>
<keyword evidence="4 5" id="KW-0413">Isomerase</keyword>
<dbReference type="GO" id="GO:0003677">
    <property type="term" value="F:DNA binding"/>
    <property type="evidence" value="ECO:0007669"/>
    <property type="project" value="InterPro"/>
</dbReference>
<comment type="caution">
    <text evidence="8">The sequence shown here is derived from an EMBL/GenBank/DDBJ whole genome shotgun (WGS) entry which is preliminary data.</text>
</comment>
<keyword evidence="9" id="KW-1185">Reference proteome</keyword>
<reference evidence="8 9" key="2">
    <citation type="submission" date="2020-07" db="EMBL/GenBank/DDBJ databases">
        <title>Genome assembly of wild tea tree DASZ reveals pedigree and selection history of tea varieties.</title>
        <authorList>
            <person name="Zhang W."/>
        </authorList>
    </citation>
    <scope>NUCLEOTIDE SEQUENCE [LARGE SCALE GENOMIC DNA]</scope>
    <source>
        <strain evidence="9">cv. G240</strain>
        <tissue evidence="8">Leaf</tissue>
    </source>
</reference>
<comment type="catalytic activity">
    <reaction evidence="1 6">
        <text>[protein]-peptidylproline (omega=180) = [protein]-peptidylproline (omega=0)</text>
        <dbReference type="Rhea" id="RHEA:16237"/>
        <dbReference type="Rhea" id="RHEA-COMP:10747"/>
        <dbReference type="Rhea" id="RHEA-COMP:10748"/>
        <dbReference type="ChEBI" id="CHEBI:83833"/>
        <dbReference type="ChEBI" id="CHEBI:83834"/>
        <dbReference type="EC" id="5.2.1.8"/>
    </reaction>
</comment>
<evidence type="ECO:0000259" key="7">
    <source>
        <dbReference type="PROSITE" id="PS50198"/>
    </source>
</evidence>
<dbReference type="EC" id="5.2.1.8" evidence="6"/>
<protein>
    <recommendedName>
        <fullName evidence="6">Peptidyl-prolyl cis-trans isomerase</fullName>
        <ecNumber evidence="6">5.2.1.8</ecNumber>
    </recommendedName>
</protein>
<dbReference type="EMBL" id="JACBKZ010000014">
    <property type="protein sequence ID" value="KAF5934012.1"/>
    <property type="molecule type" value="Genomic_DNA"/>
</dbReference>
<evidence type="ECO:0000256" key="3">
    <source>
        <dbReference type="ARBA" id="ARBA00023110"/>
    </source>
</evidence>
<dbReference type="Proteomes" id="UP000593564">
    <property type="component" value="Unassembled WGS sequence"/>
</dbReference>
<dbReference type="GO" id="GO:0003755">
    <property type="term" value="F:peptidyl-prolyl cis-trans isomerase activity"/>
    <property type="evidence" value="ECO:0007669"/>
    <property type="project" value="UniProtKB-UniRule"/>
</dbReference>
<dbReference type="Gene3D" id="3.10.50.40">
    <property type="match status" value="1"/>
</dbReference>
<evidence type="ECO:0000313" key="9">
    <source>
        <dbReference type="Proteomes" id="UP000593564"/>
    </source>
</evidence>
<evidence type="ECO:0000256" key="2">
    <source>
        <dbReference type="ARBA" id="ARBA00010242"/>
    </source>
</evidence>
<evidence type="ECO:0000256" key="1">
    <source>
        <dbReference type="ARBA" id="ARBA00000971"/>
    </source>
</evidence>
<dbReference type="AlphaFoldDB" id="A0A7J7G009"/>
<organism evidence="8 9">
    <name type="scientific">Camellia sinensis</name>
    <name type="common">Tea plant</name>
    <name type="synonym">Thea sinensis</name>
    <dbReference type="NCBI Taxonomy" id="4442"/>
    <lineage>
        <taxon>Eukaryota</taxon>
        <taxon>Viridiplantae</taxon>
        <taxon>Streptophyta</taxon>
        <taxon>Embryophyta</taxon>
        <taxon>Tracheophyta</taxon>
        <taxon>Spermatophyta</taxon>
        <taxon>Magnoliopsida</taxon>
        <taxon>eudicotyledons</taxon>
        <taxon>Gunneridae</taxon>
        <taxon>Pentapetalae</taxon>
        <taxon>asterids</taxon>
        <taxon>Ericales</taxon>
        <taxon>Theaceae</taxon>
        <taxon>Camellia</taxon>
    </lineage>
</organism>
<comment type="similarity">
    <text evidence="2">Belongs to the PpiC/parvulin rotamase family. PIN4 subfamily.</text>
</comment>
<dbReference type="PROSITE" id="PS50198">
    <property type="entry name" value="PPIC_PPIASE_2"/>
    <property type="match status" value="1"/>
</dbReference>
<sequence>MCKDSKPKKSGGKGMENRQREEMMILLQKVKEKERRQMGLAPTHMSKVVSSLQSVFHELLCFFNCNLSRIFEGAITLTSLHCFSVFFFQLPAEYSKCPSGKKGGDLGWFPCGKMAGLFQDVAFSTTVGATSAPFKSAYAILIPDFCSANLLTTC</sequence>
<dbReference type="SUPFAM" id="SSF54534">
    <property type="entry name" value="FKBP-like"/>
    <property type="match status" value="1"/>
</dbReference>
<proteinExistence type="inferred from homology"/>
<dbReference type="InterPro" id="IPR043323">
    <property type="entry name" value="PIN4"/>
</dbReference>
<dbReference type="InterPro" id="IPR000297">
    <property type="entry name" value="PPIase_PpiC"/>
</dbReference>
<keyword evidence="3 5" id="KW-0697">Rotamase</keyword>
<reference evidence="9" key="1">
    <citation type="journal article" date="2020" name="Nat. Commun.">
        <title>Genome assembly of wild tea tree DASZ reveals pedigree and selection history of tea varieties.</title>
        <authorList>
            <person name="Zhang W."/>
            <person name="Zhang Y."/>
            <person name="Qiu H."/>
            <person name="Guo Y."/>
            <person name="Wan H."/>
            <person name="Zhang X."/>
            <person name="Scossa F."/>
            <person name="Alseekh S."/>
            <person name="Zhang Q."/>
            <person name="Wang P."/>
            <person name="Xu L."/>
            <person name="Schmidt M.H."/>
            <person name="Jia X."/>
            <person name="Li D."/>
            <person name="Zhu A."/>
            <person name="Guo F."/>
            <person name="Chen W."/>
            <person name="Ni D."/>
            <person name="Usadel B."/>
            <person name="Fernie A.R."/>
            <person name="Wen W."/>
        </authorList>
    </citation>
    <scope>NUCLEOTIDE SEQUENCE [LARGE SCALE GENOMIC DNA]</scope>
    <source>
        <strain evidence="9">cv. G240</strain>
    </source>
</reference>
<evidence type="ECO:0000256" key="6">
    <source>
        <dbReference type="RuleBase" id="RU363014"/>
    </source>
</evidence>
<gene>
    <name evidence="8" type="ORF">HYC85_030183</name>
</gene>
<dbReference type="GO" id="GO:0006364">
    <property type="term" value="P:rRNA processing"/>
    <property type="evidence" value="ECO:0007669"/>
    <property type="project" value="InterPro"/>
</dbReference>
<accession>A0A7J7G009</accession>
<evidence type="ECO:0000256" key="4">
    <source>
        <dbReference type="ARBA" id="ARBA00023235"/>
    </source>
</evidence>
<feature type="domain" description="PpiC" evidence="7">
    <location>
        <begin position="87"/>
        <end position="142"/>
    </location>
</feature>